<name>A6J482_RAT</name>
<organism evidence="1 2">
    <name type="scientific">Rattus norvegicus</name>
    <name type="common">Rat</name>
    <dbReference type="NCBI Taxonomy" id="10116"/>
    <lineage>
        <taxon>Eukaryota</taxon>
        <taxon>Metazoa</taxon>
        <taxon>Chordata</taxon>
        <taxon>Craniata</taxon>
        <taxon>Vertebrata</taxon>
        <taxon>Euteleostomi</taxon>
        <taxon>Mammalia</taxon>
        <taxon>Eutheria</taxon>
        <taxon>Euarchontoglires</taxon>
        <taxon>Glires</taxon>
        <taxon>Rodentia</taxon>
        <taxon>Myomorpha</taxon>
        <taxon>Muroidea</taxon>
        <taxon>Muridae</taxon>
        <taxon>Murinae</taxon>
        <taxon>Rattus</taxon>
    </lineage>
</organism>
<protein>
    <submittedName>
        <fullName evidence="1">RCG58359</fullName>
    </submittedName>
</protein>
<evidence type="ECO:0000313" key="2">
    <source>
        <dbReference type="Proteomes" id="UP000234681"/>
    </source>
</evidence>
<evidence type="ECO:0000313" key="1">
    <source>
        <dbReference type="EMBL" id="EDL95405.1"/>
    </source>
</evidence>
<gene>
    <name evidence="1" type="ORF">rCG_58359</name>
</gene>
<accession>A6J482</accession>
<dbReference type="EMBL" id="CH473975">
    <property type="protein sequence ID" value="EDL95405.1"/>
    <property type="molecule type" value="Genomic_DNA"/>
</dbReference>
<sequence length="48" mass="5632">MNVRFSNPGKWLKRFSVILASHCLCPCITVLFRGWAECCDLLLMCRIW</sequence>
<dbReference type="AlphaFoldDB" id="A6J482"/>
<dbReference type="Proteomes" id="UP000234681">
    <property type="component" value="Chromosome 8"/>
</dbReference>
<proteinExistence type="predicted"/>
<reference evidence="2" key="1">
    <citation type="submission" date="2005-09" db="EMBL/GenBank/DDBJ databases">
        <authorList>
            <person name="Mural R.J."/>
            <person name="Li P.W."/>
            <person name="Adams M.D."/>
            <person name="Amanatides P.G."/>
            <person name="Baden-Tillson H."/>
            <person name="Barnstead M."/>
            <person name="Chin S.H."/>
            <person name="Dew I."/>
            <person name="Evans C.A."/>
            <person name="Ferriera S."/>
            <person name="Flanigan M."/>
            <person name="Fosler C."/>
            <person name="Glodek A."/>
            <person name="Gu Z."/>
            <person name="Holt R.A."/>
            <person name="Jennings D."/>
            <person name="Kraft C.L."/>
            <person name="Lu F."/>
            <person name="Nguyen T."/>
            <person name="Nusskern D.R."/>
            <person name="Pfannkoch C.M."/>
            <person name="Sitter C."/>
            <person name="Sutton G.G."/>
            <person name="Venter J.C."/>
            <person name="Wang Z."/>
            <person name="Woodage T."/>
            <person name="Zheng X.H."/>
            <person name="Zhong F."/>
        </authorList>
    </citation>
    <scope>NUCLEOTIDE SEQUENCE [LARGE SCALE GENOMIC DNA]</scope>
    <source>
        <strain>BN</strain>
        <strain evidence="2">Sprague-Dawley</strain>
    </source>
</reference>